<evidence type="ECO:0000313" key="1">
    <source>
        <dbReference type="EMBL" id="GFR10367.1"/>
    </source>
</evidence>
<dbReference type="Proteomes" id="UP000887116">
    <property type="component" value="Unassembled WGS sequence"/>
</dbReference>
<dbReference type="EMBL" id="BMAO01016681">
    <property type="protein sequence ID" value="GFR10367.1"/>
    <property type="molecule type" value="Genomic_DNA"/>
</dbReference>
<keyword evidence="2" id="KW-1185">Reference proteome</keyword>
<name>A0A8X6GSP5_TRICU</name>
<protein>
    <submittedName>
        <fullName evidence="1">Uncharacterized protein</fullName>
    </submittedName>
</protein>
<proteinExistence type="predicted"/>
<dbReference type="AlphaFoldDB" id="A0A8X6GSP5"/>
<reference evidence="1" key="1">
    <citation type="submission" date="2020-07" db="EMBL/GenBank/DDBJ databases">
        <title>Multicomponent nature underlies the extraordinary mechanical properties of spider dragline silk.</title>
        <authorList>
            <person name="Kono N."/>
            <person name="Nakamura H."/>
            <person name="Mori M."/>
            <person name="Yoshida Y."/>
            <person name="Ohtoshi R."/>
            <person name="Malay A.D."/>
            <person name="Moran D.A.P."/>
            <person name="Tomita M."/>
            <person name="Numata K."/>
            <person name="Arakawa K."/>
        </authorList>
    </citation>
    <scope>NUCLEOTIDE SEQUENCE</scope>
</reference>
<comment type="caution">
    <text evidence="1">The sequence shown here is derived from an EMBL/GenBank/DDBJ whole genome shotgun (WGS) entry which is preliminary data.</text>
</comment>
<dbReference type="OrthoDB" id="10280838at2759"/>
<evidence type="ECO:0000313" key="2">
    <source>
        <dbReference type="Proteomes" id="UP000887116"/>
    </source>
</evidence>
<accession>A0A8X6GSP5</accession>
<organism evidence="1 2">
    <name type="scientific">Trichonephila clavata</name>
    <name type="common">Joro spider</name>
    <name type="synonym">Nephila clavata</name>
    <dbReference type="NCBI Taxonomy" id="2740835"/>
    <lineage>
        <taxon>Eukaryota</taxon>
        <taxon>Metazoa</taxon>
        <taxon>Ecdysozoa</taxon>
        <taxon>Arthropoda</taxon>
        <taxon>Chelicerata</taxon>
        <taxon>Arachnida</taxon>
        <taxon>Araneae</taxon>
        <taxon>Araneomorphae</taxon>
        <taxon>Entelegynae</taxon>
        <taxon>Araneoidea</taxon>
        <taxon>Nephilidae</taxon>
        <taxon>Trichonephila</taxon>
    </lineage>
</organism>
<gene>
    <name evidence="1" type="ORF">TNCT_138671</name>
</gene>
<sequence>MASVRAGSRKKVRTLEHILSSKKLGNSPLLRIHRAYHAGSHSNDWIKFRDIIGKNMPSICIILLKPRLRNIPALSSRKSIDFFSSPFTLFSSIVRFLREKRGKCSRVPS</sequence>